<dbReference type="EMBL" id="BBMN01000001">
    <property type="protein sequence ID" value="GAL02433.1"/>
    <property type="molecule type" value="Genomic_DNA"/>
</dbReference>
<feature type="region of interest" description="Disordered" evidence="1">
    <location>
        <begin position="521"/>
        <end position="552"/>
    </location>
</feature>
<dbReference type="eggNOG" id="COG4096">
    <property type="taxonomic scope" value="Bacteria"/>
</dbReference>
<evidence type="ECO:0000313" key="3">
    <source>
        <dbReference type="EMBL" id="GAL02433.1"/>
    </source>
</evidence>
<evidence type="ECO:0000313" key="4">
    <source>
        <dbReference type="Proteomes" id="UP000029227"/>
    </source>
</evidence>
<dbReference type="Gene3D" id="1.25.40.10">
    <property type="entry name" value="Tetratricopeptide repeat domain"/>
    <property type="match status" value="1"/>
</dbReference>
<feature type="compositionally biased region" description="Basic residues" evidence="1">
    <location>
        <begin position="538"/>
        <end position="552"/>
    </location>
</feature>
<name>A0A090QJK9_9GAMM</name>
<organism evidence="3 4">
    <name type="scientific">Photobacterium aphoticum</name>
    <dbReference type="NCBI Taxonomy" id="754436"/>
    <lineage>
        <taxon>Bacteria</taxon>
        <taxon>Pseudomonadati</taxon>
        <taxon>Pseudomonadota</taxon>
        <taxon>Gammaproteobacteria</taxon>
        <taxon>Vibrionales</taxon>
        <taxon>Vibrionaceae</taxon>
        <taxon>Photobacterium</taxon>
    </lineage>
</organism>
<dbReference type="InterPro" id="IPR025285">
    <property type="entry name" value="DUF4145"/>
</dbReference>
<evidence type="ECO:0000256" key="1">
    <source>
        <dbReference type="SAM" id="MobiDB-lite"/>
    </source>
</evidence>
<reference evidence="3 4" key="1">
    <citation type="journal article" date="2014" name="Genome Announc.">
        <title>Draft Genome Sequences of Two Vibrionaceae Species, Vibrio ponticus C121 and Photobacterium aphoticum C119, Isolated as Coral Reef Microbiota.</title>
        <authorList>
            <person name="Al-saari N."/>
            <person name="Meirelles P.M."/>
            <person name="Mino S."/>
            <person name="Suda W."/>
            <person name="Oshima K."/>
            <person name="Hattori M."/>
            <person name="Ohkuma M."/>
            <person name="Thompson F.L."/>
            <person name="Gomez-Gil B."/>
            <person name="Sawabe T."/>
            <person name="Sawabe T."/>
        </authorList>
    </citation>
    <scope>NUCLEOTIDE SEQUENCE [LARGE SCALE GENOMIC DNA]</scope>
    <source>
        <strain evidence="3 4">JCM 19237</strain>
    </source>
</reference>
<accession>A0A090QJK9</accession>
<dbReference type="SUPFAM" id="SSF81901">
    <property type="entry name" value="HCP-like"/>
    <property type="match status" value="1"/>
</dbReference>
<dbReference type="STRING" id="754436.JCM19237_5326"/>
<dbReference type="InterPro" id="IPR011990">
    <property type="entry name" value="TPR-like_helical_dom_sf"/>
</dbReference>
<dbReference type="Pfam" id="PF13643">
    <property type="entry name" value="DUF4145"/>
    <property type="match status" value="1"/>
</dbReference>
<sequence>MSQIHTFTHSYKSHSSQGQGAAAHIRCPQAQGNFHFLQPEMNDLYQQAIQAEKYLYADSQSSLAKMRLFVELACHELGRHFKLKPPVHGDLCNKINMLSTHGSVEVWVTDTMHRLREAGNRSVHLLEVNGHYVAQQQVSRGRMQALMVELHDLAKYVANKLLGVRDSELAAWCEPEQTEIAEWVTDALNGQQDASFALAEYCYAQLAALTETGDEKWWNKTLYADRQRDLAYWLEKAHAQGHPKTWLLLANSYASGKLMQTAERDAKLCFKRALETDCDGQAAYDYGVYLRNQQQPTLGWEMITQAAAKGHHEALMAMQEKTAGTADYSAWVQKGLTSEQLTAYTLDAFHKLETYINTPDVSDEEKAILHKQLRSAVIAGSAKRAPGMAFIQAYVDGHGLGNKLLTQPEMAEKMVASYDALPGCLSYHSLLFAVICSGEGHYDVLRKIYQRALSQSVGEDAQADVKFKMAQQAIAEFKLKKKVATPTKMHILLKEAADAGHKEARAYIHSAEGKALLKKSGYETAGRMRPKSAVQKAKDKKKRQSAKKARKQ</sequence>
<feature type="domain" description="DUF4145" evidence="2">
    <location>
        <begin position="50"/>
        <end position="125"/>
    </location>
</feature>
<gene>
    <name evidence="3" type="ORF">JCM19237_5326</name>
</gene>
<proteinExistence type="predicted"/>
<comment type="caution">
    <text evidence="3">The sequence shown here is derived from an EMBL/GenBank/DDBJ whole genome shotgun (WGS) entry which is preliminary data.</text>
</comment>
<evidence type="ECO:0000259" key="2">
    <source>
        <dbReference type="Pfam" id="PF13643"/>
    </source>
</evidence>
<dbReference type="AlphaFoldDB" id="A0A090QJK9"/>
<protein>
    <recommendedName>
        <fullName evidence="2">DUF4145 domain-containing protein</fullName>
    </recommendedName>
</protein>
<dbReference type="Proteomes" id="UP000029227">
    <property type="component" value="Unassembled WGS sequence"/>
</dbReference>